<evidence type="ECO:0000313" key="2">
    <source>
        <dbReference type="EMBL" id="SDC01874.1"/>
    </source>
</evidence>
<keyword evidence="1" id="KW-0812">Transmembrane</keyword>
<sequence length="51" mass="5396">MLFVGPHDLEDGASNAVTRKTLQSRSEQALVVIILSTGALIGYLGLALSRL</sequence>
<dbReference type="Proteomes" id="UP000199245">
    <property type="component" value="Unassembled WGS sequence"/>
</dbReference>
<protein>
    <submittedName>
        <fullName evidence="2">Uncharacterized protein</fullName>
    </submittedName>
</protein>
<evidence type="ECO:0000256" key="1">
    <source>
        <dbReference type="SAM" id="Phobius"/>
    </source>
</evidence>
<name>A0A1G6I5V6_9BRAD</name>
<dbReference type="RefSeq" id="WP_176936696.1">
    <property type="nucleotide sequence ID" value="NZ_FMZW01000001.1"/>
</dbReference>
<dbReference type="AlphaFoldDB" id="A0A1G6I5V6"/>
<organism evidence="2 3">
    <name type="scientific">Bradyrhizobium brasilense</name>
    <dbReference type="NCBI Taxonomy" id="1419277"/>
    <lineage>
        <taxon>Bacteria</taxon>
        <taxon>Pseudomonadati</taxon>
        <taxon>Pseudomonadota</taxon>
        <taxon>Alphaproteobacteria</taxon>
        <taxon>Hyphomicrobiales</taxon>
        <taxon>Nitrobacteraceae</taxon>
        <taxon>Bradyrhizobium</taxon>
    </lineage>
</organism>
<proteinExistence type="predicted"/>
<evidence type="ECO:0000313" key="3">
    <source>
        <dbReference type="Proteomes" id="UP000199245"/>
    </source>
</evidence>
<gene>
    <name evidence="2" type="ORF">SAMN05216337_100133</name>
</gene>
<keyword evidence="1" id="KW-0472">Membrane</keyword>
<reference evidence="2 3" key="1">
    <citation type="submission" date="2016-10" db="EMBL/GenBank/DDBJ databases">
        <authorList>
            <person name="de Groot N.N."/>
        </authorList>
    </citation>
    <scope>NUCLEOTIDE SEQUENCE [LARGE SCALE GENOMIC DNA]</scope>
    <source>
        <strain evidence="2 3">R5</strain>
    </source>
</reference>
<dbReference type="EMBL" id="FMZW01000001">
    <property type="protein sequence ID" value="SDC01874.1"/>
    <property type="molecule type" value="Genomic_DNA"/>
</dbReference>
<feature type="transmembrane region" description="Helical" evidence="1">
    <location>
        <begin position="29"/>
        <end position="48"/>
    </location>
</feature>
<accession>A0A1G6I5V6</accession>
<keyword evidence="1" id="KW-1133">Transmembrane helix</keyword>